<proteinExistence type="predicted"/>
<dbReference type="GO" id="GO:0004519">
    <property type="term" value="F:endonuclease activity"/>
    <property type="evidence" value="ECO:0007669"/>
    <property type="project" value="InterPro"/>
</dbReference>
<gene>
    <name evidence="2" type="primary">cas5c</name>
    <name evidence="2" type="ORF">CHT98_20840</name>
</gene>
<dbReference type="NCBIfam" id="TIGR02593">
    <property type="entry name" value="CRISPR_cas5"/>
    <property type="match status" value="1"/>
</dbReference>
<comment type="caution">
    <text evidence="2">The sequence shown here is derived from an EMBL/GenBank/DDBJ whole genome shotgun (WGS) entry which is preliminary data.</text>
</comment>
<dbReference type="EMBL" id="NOWT01000022">
    <property type="protein sequence ID" value="OYD82399.1"/>
    <property type="molecule type" value="Genomic_DNA"/>
</dbReference>
<dbReference type="GO" id="GO:0043571">
    <property type="term" value="P:maintenance of CRISPR repeat elements"/>
    <property type="evidence" value="ECO:0007669"/>
    <property type="project" value="InterPro"/>
</dbReference>
<evidence type="ECO:0000313" key="2">
    <source>
        <dbReference type="EMBL" id="OYD82399.1"/>
    </source>
</evidence>
<dbReference type="InterPro" id="IPR021124">
    <property type="entry name" value="CRISPR-assoc_prot_Cas5"/>
</dbReference>
<keyword evidence="2" id="KW-0614">Plasmid</keyword>
<dbReference type="InterPro" id="IPR010155">
    <property type="entry name" value="CRISPR-assoc_prot_Cas5d"/>
</dbReference>
<keyword evidence="1" id="KW-0051">Antiviral defense</keyword>
<dbReference type="AlphaFoldDB" id="A0A235H9B4"/>
<evidence type="ECO:0000313" key="3">
    <source>
        <dbReference type="Proteomes" id="UP000215367"/>
    </source>
</evidence>
<reference evidence="2 3" key="1">
    <citation type="submission" date="2017-07" db="EMBL/GenBank/DDBJ databases">
        <title>Whole genome sequence of Azospirillum brasilense 2A1, a potential biofertilizer strain.</title>
        <authorList>
            <person name="Fontana C.A."/>
            <person name="Toffoli L.M."/>
            <person name="Salazar S.M."/>
            <person name="Puglisi E."/>
            <person name="Pedraza R."/>
            <person name="Bassi D."/>
            <person name="Cocconcelli P.S."/>
        </authorList>
    </citation>
    <scope>NUCLEOTIDE SEQUENCE [LARGE SCALE GENOMIC DNA]</scope>
    <source>
        <strain evidence="2 3">2A1</strain>
        <plasmid evidence="2">unnamed</plasmid>
    </source>
</reference>
<dbReference type="InterPro" id="IPR013422">
    <property type="entry name" value="CRISPR-assoc_prot_Cas5_N"/>
</dbReference>
<dbReference type="Gene3D" id="3.30.70.2660">
    <property type="match status" value="1"/>
</dbReference>
<name>A0A235H9B4_AZOBR</name>
<geneLocation type="plasmid" evidence="2">
    <name>unnamed</name>
</geneLocation>
<evidence type="ECO:0000256" key="1">
    <source>
        <dbReference type="ARBA" id="ARBA00023118"/>
    </source>
</evidence>
<dbReference type="Proteomes" id="UP000215367">
    <property type="component" value="Unassembled WGS sequence"/>
</dbReference>
<organism evidence="2 3">
    <name type="scientific">Azospirillum brasilense</name>
    <dbReference type="NCBI Taxonomy" id="192"/>
    <lineage>
        <taxon>Bacteria</taxon>
        <taxon>Pseudomonadati</taxon>
        <taxon>Pseudomonadota</taxon>
        <taxon>Alphaproteobacteria</taxon>
        <taxon>Rhodospirillales</taxon>
        <taxon>Azospirillaceae</taxon>
        <taxon>Azospirillum</taxon>
    </lineage>
</organism>
<dbReference type="NCBIfam" id="TIGR01876">
    <property type="entry name" value="cas_Cas5d"/>
    <property type="match status" value="1"/>
</dbReference>
<accession>A0A235H9B4</accession>
<dbReference type="GO" id="GO:0051607">
    <property type="term" value="P:defense response to virus"/>
    <property type="evidence" value="ECO:0007669"/>
    <property type="project" value="UniProtKB-KW"/>
</dbReference>
<protein>
    <submittedName>
        <fullName evidence="2">Type I-C CRISPR-associated protein Cas5</fullName>
    </submittedName>
</protein>
<sequence length="235" mass="26319">MQYISEFFCTSLTDAQFQRDETRLSCCGTLTAGGSPCRTALHCGSQGARACFSRAEFKTERVSYDVITPSAALRIFDSVYWRPGLRWIIDRIHVCKPIRFQSLSHNEIGDRIPVASVRQAMRNGDVQTLPRIAADIRQRRAATVLVEVDYLVATHLTLTDDSPVGDRLDIPLGIFTRRARRGQCFRAPCLGTREFPADVMLWEGCRRCTNSPTTSATATSASCRWTSIMASSSWR</sequence>
<dbReference type="Pfam" id="PF09704">
    <property type="entry name" value="Cas_Cas5d"/>
    <property type="match status" value="1"/>
</dbReference>